<keyword evidence="1" id="KW-1133">Transmembrane helix</keyword>
<proteinExistence type="predicted"/>
<evidence type="ECO:0000313" key="2">
    <source>
        <dbReference type="EMBL" id="KIM45481.1"/>
    </source>
</evidence>
<accession>A0A0C3CNT1</accession>
<reference evidence="2 3" key="1">
    <citation type="submission" date="2014-04" db="EMBL/GenBank/DDBJ databases">
        <authorList>
            <consortium name="DOE Joint Genome Institute"/>
            <person name="Kuo A."/>
            <person name="Gay G."/>
            <person name="Dore J."/>
            <person name="Kohler A."/>
            <person name="Nagy L.G."/>
            <person name="Floudas D."/>
            <person name="Copeland A."/>
            <person name="Barry K.W."/>
            <person name="Cichocki N."/>
            <person name="Veneault-Fourrey C."/>
            <person name="LaButti K."/>
            <person name="Lindquist E.A."/>
            <person name="Lipzen A."/>
            <person name="Lundell T."/>
            <person name="Morin E."/>
            <person name="Murat C."/>
            <person name="Sun H."/>
            <person name="Tunlid A."/>
            <person name="Henrissat B."/>
            <person name="Grigoriev I.V."/>
            <person name="Hibbett D.S."/>
            <person name="Martin F."/>
            <person name="Nordberg H.P."/>
            <person name="Cantor M.N."/>
            <person name="Hua S.X."/>
        </authorList>
    </citation>
    <scope>NUCLEOTIDE SEQUENCE [LARGE SCALE GENOMIC DNA]</scope>
    <source>
        <strain evidence="3">h7</strain>
    </source>
</reference>
<feature type="transmembrane region" description="Helical" evidence="1">
    <location>
        <begin position="38"/>
        <end position="55"/>
    </location>
</feature>
<evidence type="ECO:0000313" key="3">
    <source>
        <dbReference type="Proteomes" id="UP000053424"/>
    </source>
</evidence>
<dbReference type="HOGENOM" id="CLU_2638342_0_0_1"/>
<keyword evidence="1" id="KW-0472">Membrane</keyword>
<sequence>MWTRRTPGKHFSRGLQFFGMAMERICARALQRFRNPRVMAFAVGFVAVGCVRFNLNVCKFGNSARQRASSWRTFSAE</sequence>
<dbReference type="EMBL" id="KN831772">
    <property type="protein sequence ID" value="KIM45481.1"/>
    <property type="molecule type" value="Genomic_DNA"/>
</dbReference>
<dbReference type="Proteomes" id="UP000053424">
    <property type="component" value="Unassembled WGS sequence"/>
</dbReference>
<keyword evidence="3" id="KW-1185">Reference proteome</keyword>
<protein>
    <submittedName>
        <fullName evidence="2">Uncharacterized protein</fullName>
    </submittedName>
</protein>
<evidence type="ECO:0000256" key="1">
    <source>
        <dbReference type="SAM" id="Phobius"/>
    </source>
</evidence>
<keyword evidence="1" id="KW-0812">Transmembrane</keyword>
<organism evidence="2 3">
    <name type="scientific">Hebeloma cylindrosporum</name>
    <dbReference type="NCBI Taxonomy" id="76867"/>
    <lineage>
        <taxon>Eukaryota</taxon>
        <taxon>Fungi</taxon>
        <taxon>Dikarya</taxon>
        <taxon>Basidiomycota</taxon>
        <taxon>Agaricomycotina</taxon>
        <taxon>Agaricomycetes</taxon>
        <taxon>Agaricomycetidae</taxon>
        <taxon>Agaricales</taxon>
        <taxon>Agaricineae</taxon>
        <taxon>Hymenogastraceae</taxon>
        <taxon>Hebeloma</taxon>
    </lineage>
</organism>
<gene>
    <name evidence="2" type="ORF">M413DRAFT_341678</name>
</gene>
<dbReference type="AlphaFoldDB" id="A0A0C3CNT1"/>
<reference evidence="3" key="2">
    <citation type="submission" date="2015-01" db="EMBL/GenBank/DDBJ databases">
        <title>Evolutionary Origins and Diversification of the Mycorrhizal Mutualists.</title>
        <authorList>
            <consortium name="DOE Joint Genome Institute"/>
            <consortium name="Mycorrhizal Genomics Consortium"/>
            <person name="Kohler A."/>
            <person name="Kuo A."/>
            <person name="Nagy L.G."/>
            <person name="Floudas D."/>
            <person name="Copeland A."/>
            <person name="Barry K.W."/>
            <person name="Cichocki N."/>
            <person name="Veneault-Fourrey C."/>
            <person name="LaButti K."/>
            <person name="Lindquist E.A."/>
            <person name="Lipzen A."/>
            <person name="Lundell T."/>
            <person name="Morin E."/>
            <person name="Murat C."/>
            <person name="Riley R."/>
            <person name="Ohm R."/>
            <person name="Sun H."/>
            <person name="Tunlid A."/>
            <person name="Henrissat B."/>
            <person name="Grigoriev I.V."/>
            <person name="Hibbett D.S."/>
            <person name="Martin F."/>
        </authorList>
    </citation>
    <scope>NUCLEOTIDE SEQUENCE [LARGE SCALE GENOMIC DNA]</scope>
    <source>
        <strain evidence="3">h7</strain>
    </source>
</reference>
<name>A0A0C3CNT1_HEBCY</name>